<dbReference type="Pfam" id="PF01944">
    <property type="entry name" value="SpoIIM"/>
    <property type="match status" value="1"/>
</dbReference>
<evidence type="ECO:0000256" key="1">
    <source>
        <dbReference type="SAM" id="Phobius"/>
    </source>
</evidence>
<comment type="caution">
    <text evidence="2">The sequence shown here is derived from an EMBL/GenBank/DDBJ whole genome shotgun (WGS) entry which is preliminary data.</text>
</comment>
<feature type="transmembrane region" description="Helical" evidence="1">
    <location>
        <begin position="304"/>
        <end position="323"/>
    </location>
</feature>
<dbReference type="RefSeq" id="WP_386710639.1">
    <property type="nucleotide sequence ID" value="NZ_JBHRYF010000008.1"/>
</dbReference>
<sequence length="347" mass="37803">MKQAHFVARHQREWEQFAQWLDARAGSPRSARAARGWQGMRDEEMPARYRRLCQQLALARRRNYSPVVTARLQELMQRGHNALYRPAPPRWRRALEFLLAEFPRLVRAQRGCLWASAGLFVVSTVAMYLAVRWRPELIHSLFDPQQLAQFESMYDPAAPDARLGRDSGSDLAMFGYYIANNIGIGFRTFASGLLAGVGSLLVLVFNGVIFGAVAGHLQGIGHGGPFWRFVAGHSAPELSAIVVAGAAGLRLGLDLVAPGRRSRLDALVEGGKVGGKLCLGVFAMLLFAAFVEAFWSSIGSIPGPVKFAVGGLLWALVLGWLGFAGRGRSMTAEPAPLPPGRQRGSAA</sequence>
<dbReference type="Proteomes" id="UP001595724">
    <property type="component" value="Unassembled WGS sequence"/>
</dbReference>
<reference evidence="3" key="1">
    <citation type="journal article" date="2019" name="Int. J. Syst. Evol. Microbiol.">
        <title>The Global Catalogue of Microorganisms (GCM) 10K type strain sequencing project: providing services to taxonomists for standard genome sequencing and annotation.</title>
        <authorList>
            <consortium name="The Broad Institute Genomics Platform"/>
            <consortium name="The Broad Institute Genome Sequencing Center for Infectious Disease"/>
            <person name="Wu L."/>
            <person name="Ma J."/>
        </authorList>
    </citation>
    <scope>NUCLEOTIDE SEQUENCE [LARGE SCALE GENOMIC DNA]</scope>
    <source>
        <strain evidence="3">KCTC 42211</strain>
    </source>
</reference>
<accession>A0ABV7UV02</accession>
<proteinExistence type="predicted"/>
<gene>
    <name evidence="2" type="ORF">ACFOM9_11620</name>
</gene>
<feature type="transmembrane region" description="Helical" evidence="1">
    <location>
        <begin position="193"/>
        <end position="218"/>
    </location>
</feature>
<keyword evidence="1" id="KW-0812">Transmembrane</keyword>
<keyword evidence="1" id="KW-1133">Transmembrane helix</keyword>
<feature type="transmembrane region" description="Helical" evidence="1">
    <location>
        <begin position="277"/>
        <end position="298"/>
    </location>
</feature>
<dbReference type="EMBL" id="JBHRYF010000008">
    <property type="protein sequence ID" value="MFC3660716.1"/>
    <property type="molecule type" value="Genomic_DNA"/>
</dbReference>
<dbReference type="PANTHER" id="PTHR35337:SF1">
    <property type="entry name" value="SLR1478 PROTEIN"/>
    <property type="match status" value="1"/>
</dbReference>
<dbReference type="InterPro" id="IPR002798">
    <property type="entry name" value="SpoIIM-like"/>
</dbReference>
<keyword evidence="1" id="KW-0472">Membrane</keyword>
<dbReference type="PANTHER" id="PTHR35337">
    <property type="entry name" value="SLR1478 PROTEIN"/>
    <property type="match status" value="1"/>
</dbReference>
<organism evidence="2 3">
    <name type="scientific">Luteimonas notoginsengisoli</name>
    <dbReference type="NCBI Taxonomy" id="1578200"/>
    <lineage>
        <taxon>Bacteria</taxon>
        <taxon>Pseudomonadati</taxon>
        <taxon>Pseudomonadota</taxon>
        <taxon>Gammaproteobacteria</taxon>
        <taxon>Lysobacterales</taxon>
        <taxon>Lysobacteraceae</taxon>
        <taxon>Luteimonas</taxon>
    </lineage>
</organism>
<evidence type="ECO:0000313" key="2">
    <source>
        <dbReference type="EMBL" id="MFC3660716.1"/>
    </source>
</evidence>
<protein>
    <submittedName>
        <fullName evidence="2">Stage II sporulation protein M</fullName>
    </submittedName>
</protein>
<name>A0ABV7UV02_9GAMM</name>
<feature type="transmembrane region" description="Helical" evidence="1">
    <location>
        <begin position="238"/>
        <end position="257"/>
    </location>
</feature>
<keyword evidence="3" id="KW-1185">Reference proteome</keyword>
<evidence type="ECO:0000313" key="3">
    <source>
        <dbReference type="Proteomes" id="UP001595724"/>
    </source>
</evidence>
<feature type="transmembrane region" description="Helical" evidence="1">
    <location>
        <begin position="113"/>
        <end position="131"/>
    </location>
</feature>